<gene>
    <name evidence="1" type="ORF">DFJ66_0059</name>
</gene>
<dbReference type="AlphaFoldDB" id="A0A495X102"/>
<sequence>MVVKLLLNPFKTARAVSLLREASRRGVDVDDLPSHVVVDKLFGRVDYAQWGLAAPEDVTTDVPVGGPELTRARAAAAEGRWEPAAELLASTWQDWDLRAEVVDELATLAAHDDTWLQRWSQAQPDSRDLAVVHAHALVHVAWQARGTAGADQTSRQQFQDFHRLLLQAQAAARATAAAVPEDPTPWVTLVMLARGLSYDHEQFGQVWDELVARAPLHRMGHGQALQYWCKKWHGSHELMCDFATRAAAASPSLAALPLRAAYEMMRDKPDAFRSPMTREALDTLLPWLASVGADTLWLRNDRGWAIYTLAEHKRHAEAVDQFRVLGARADGAPWSLFPKPLELFLQLRLESCKAAGKP</sequence>
<evidence type="ECO:0000313" key="1">
    <source>
        <dbReference type="EMBL" id="RKT66894.1"/>
    </source>
</evidence>
<accession>A0A495X102</accession>
<reference evidence="1 2" key="1">
    <citation type="submission" date="2018-10" db="EMBL/GenBank/DDBJ databases">
        <title>Sequencing the genomes of 1000 actinobacteria strains.</title>
        <authorList>
            <person name="Klenk H.-P."/>
        </authorList>
    </citation>
    <scope>NUCLEOTIDE SEQUENCE [LARGE SCALE GENOMIC DNA]</scope>
    <source>
        <strain evidence="1 2">DSM 43911</strain>
    </source>
</reference>
<dbReference type="OrthoDB" id="3284019at2"/>
<evidence type="ECO:0008006" key="3">
    <source>
        <dbReference type="Google" id="ProtNLM"/>
    </source>
</evidence>
<evidence type="ECO:0000313" key="2">
    <source>
        <dbReference type="Proteomes" id="UP000272729"/>
    </source>
</evidence>
<dbReference type="Proteomes" id="UP000272729">
    <property type="component" value="Unassembled WGS sequence"/>
</dbReference>
<organism evidence="1 2">
    <name type="scientific">Saccharothrix variisporea</name>
    <dbReference type="NCBI Taxonomy" id="543527"/>
    <lineage>
        <taxon>Bacteria</taxon>
        <taxon>Bacillati</taxon>
        <taxon>Actinomycetota</taxon>
        <taxon>Actinomycetes</taxon>
        <taxon>Pseudonocardiales</taxon>
        <taxon>Pseudonocardiaceae</taxon>
        <taxon>Saccharothrix</taxon>
    </lineage>
</organism>
<comment type="caution">
    <text evidence="1">The sequence shown here is derived from an EMBL/GenBank/DDBJ whole genome shotgun (WGS) entry which is preliminary data.</text>
</comment>
<keyword evidence="2" id="KW-1185">Reference proteome</keyword>
<protein>
    <recommendedName>
        <fullName evidence="3">DUF4034 domain-containing protein</fullName>
    </recommendedName>
</protein>
<dbReference type="RefSeq" id="WP_121216810.1">
    <property type="nucleotide sequence ID" value="NZ_JBIUBA010000011.1"/>
</dbReference>
<dbReference type="EMBL" id="RBXR01000001">
    <property type="protein sequence ID" value="RKT66894.1"/>
    <property type="molecule type" value="Genomic_DNA"/>
</dbReference>
<proteinExistence type="predicted"/>
<name>A0A495X102_9PSEU</name>